<organism evidence="2 3">
    <name type="scientific">Syncephalastrum racemosum</name>
    <name type="common">Filamentous fungus</name>
    <dbReference type="NCBI Taxonomy" id="13706"/>
    <lineage>
        <taxon>Eukaryota</taxon>
        <taxon>Fungi</taxon>
        <taxon>Fungi incertae sedis</taxon>
        <taxon>Mucoromycota</taxon>
        <taxon>Mucoromycotina</taxon>
        <taxon>Mucoromycetes</taxon>
        <taxon>Mucorales</taxon>
        <taxon>Syncephalastraceae</taxon>
        <taxon>Syncephalastrum</taxon>
    </lineage>
</organism>
<evidence type="ECO:0000259" key="1">
    <source>
        <dbReference type="Pfam" id="PF00155"/>
    </source>
</evidence>
<dbReference type="InterPro" id="IPR004839">
    <property type="entry name" value="Aminotransferase_I/II_large"/>
</dbReference>
<dbReference type="OrthoDB" id="691673at2759"/>
<dbReference type="STRING" id="13706.A0A1X2H4M1"/>
<proteinExistence type="predicted"/>
<dbReference type="Proteomes" id="UP000242180">
    <property type="component" value="Unassembled WGS sequence"/>
</dbReference>
<sequence length="277" mass="30910">MINFLLGQPSTDLLSTEIFSRAAQEAFAAPGAADRMLQYAHEKGNPLFLERLAKFLSAEYKDDVPVKNLCATPGASLAVQHILTMLTRPASTTRFAFFQNPTYHFEYKIFSDVGFTDNQFVGVPEDSDGLCTDSFEEILRARFPAGPEVSDDAFYSAVLYCVPTHANPSSTILSHARRAELVRLAREYNVLVICDDVYDMLTFDQDPLPRRLVAYDLDDLQHKQCGRPVVISNGSFSKILAPGSRAGWIEAHPELVDRLGLWYGLHCMPLLSIHTAF</sequence>
<dbReference type="Gene3D" id="3.40.640.10">
    <property type="entry name" value="Type I PLP-dependent aspartate aminotransferase-like (Major domain)"/>
    <property type="match status" value="1"/>
</dbReference>
<dbReference type="EMBL" id="MCGN01000009">
    <property type="protein sequence ID" value="ORY93332.1"/>
    <property type="molecule type" value="Genomic_DNA"/>
</dbReference>
<gene>
    <name evidence="2" type="ORF">BCR43DRAFT_444355</name>
</gene>
<dbReference type="InterPro" id="IPR015422">
    <property type="entry name" value="PyrdxlP-dep_Trfase_small"/>
</dbReference>
<dbReference type="PANTHER" id="PTHR42858">
    <property type="entry name" value="AMINOTRANSFERASE"/>
    <property type="match status" value="1"/>
</dbReference>
<dbReference type="Gene3D" id="3.90.1150.10">
    <property type="entry name" value="Aspartate Aminotransferase, domain 1"/>
    <property type="match status" value="1"/>
</dbReference>
<protein>
    <submittedName>
        <fullName evidence="2">Pyridoxal phosphate-dependent transferase</fullName>
    </submittedName>
</protein>
<dbReference type="InterPro" id="IPR015421">
    <property type="entry name" value="PyrdxlP-dep_Trfase_major"/>
</dbReference>
<dbReference type="SUPFAM" id="SSF53383">
    <property type="entry name" value="PLP-dependent transferases"/>
    <property type="match status" value="1"/>
</dbReference>
<dbReference type="CDD" id="cd00609">
    <property type="entry name" value="AAT_like"/>
    <property type="match status" value="1"/>
</dbReference>
<keyword evidence="3" id="KW-1185">Reference proteome</keyword>
<dbReference type="Pfam" id="PF00155">
    <property type="entry name" value="Aminotran_1_2"/>
    <property type="match status" value="1"/>
</dbReference>
<reference evidence="2 3" key="1">
    <citation type="submission" date="2016-07" db="EMBL/GenBank/DDBJ databases">
        <title>Pervasive Adenine N6-methylation of Active Genes in Fungi.</title>
        <authorList>
            <consortium name="DOE Joint Genome Institute"/>
            <person name="Mondo S.J."/>
            <person name="Dannebaum R.O."/>
            <person name="Kuo R.C."/>
            <person name="Labutti K."/>
            <person name="Haridas S."/>
            <person name="Kuo A."/>
            <person name="Salamov A."/>
            <person name="Ahrendt S.R."/>
            <person name="Lipzen A."/>
            <person name="Sullivan W."/>
            <person name="Andreopoulos W.B."/>
            <person name="Clum A."/>
            <person name="Lindquist E."/>
            <person name="Daum C."/>
            <person name="Ramamoorthy G.K."/>
            <person name="Gryganskyi A."/>
            <person name="Culley D."/>
            <person name="Magnuson J.K."/>
            <person name="James T.Y."/>
            <person name="O'Malley M.A."/>
            <person name="Stajich J.E."/>
            <person name="Spatafora J.W."/>
            <person name="Visel A."/>
            <person name="Grigoriev I.V."/>
        </authorList>
    </citation>
    <scope>NUCLEOTIDE SEQUENCE [LARGE SCALE GENOMIC DNA]</scope>
    <source>
        <strain evidence="2 3">NRRL 2496</strain>
    </source>
</reference>
<evidence type="ECO:0000313" key="2">
    <source>
        <dbReference type="EMBL" id="ORY93332.1"/>
    </source>
</evidence>
<dbReference type="GO" id="GO:0047536">
    <property type="term" value="F:2-aminoadipate transaminase activity"/>
    <property type="evidence" value="ECO:0007669"/>
    <property type="project" value="TreeGrafter"/>
</dbReference>
<feature type="domain" description="Aminotransferase class I/classII large" evidence="1">
    <location>
        <begin position="21"/>
        <end position="260"/>
    </location>
</feature>
<dbReference type="GO" id="GO:0030170">
    <property type="term" value="F:pyridoxal phosphate binding"/>
    <property type="evidence" value="ECO:0007669"/>
    <property type="project" value="InterPro"/>
</dbReference>
<dbReference type="OMA" id="YTISIFH"/>
<name>A0A1X2H4M1_SYNRA</name>
<dbReference type="AlphaFoldDB" id="A0A1X2H4M1"/>
<dbReference type="InterPro" id="IPR015424">
    <property type="entry name" value="PyrdxlP-dep_Trfase"/>
</dbReference>
<dbReference type="PANTHER" id="PTHR42858:SF1">
    <property type="entry name" value="LD15494P"/>
    <property type="match status" value="1"/>
</dbReference>
<dbReference type="InParanoid" id="A0A1X2H4M1"/>
<comment type="caution">
    <text evidence="2">The sequence shown here is derived from an EMBL/GenBank/DDBJ whole genome shotgun (WGS) entry which is preliminary data.</text>
</comment>
<evidence type="ECO:0000313" key="3">
    <source>
        <dbReference type="Proteomes" id="UP000242180"/>
    </source>
</evidence>
<keyword evidence="2" id="KW-0808">Transferase</keyword>
<accession>A0A1X2H4M1</accession>